<dbReference type="InterPro" id="IPR013766">
    <property type="entry name" value="Thioredoxin_domain"/>
</dbReference>
<comment type="subcellular location">
    <subcellularLocation>
        <location evidence="1">Cytoplasm</location>
    </subcellularLocation>
</comment>
<comment type="function">
    <text evidence="9">Thiol-specific peroxidase that catalyzes the reduction of hydrogen peroxide and organic hydroperoxides to water and alcohols, respectively. Plays a role in cell protection against oxidative stress by detoxifying peroxides.</text>
</comment>
<dbReference type="GO" id="GO:0005829">
    <property type="term" value="C:cytosol"/>
    <property type="evidence" value="ECO:0007669"/>
    <property type="project" value="TreeGrafter"/>
</dbReference>
<evidence type="ECO:0000313" key="12">
    <source>
        <dbReference type="EMBL" id="QDH79151.1"/>
    </source>
</evidence>
<comment type="similarity">
    <text evidence="2">Belongs to the peroxiredoxin family. AhpC/Prx1 subfamily.</text>
</comment>
<dbReference type="InterPro" id="IPR019479">
    <property type="entry name" value="Peroxiredoxin_C"/>
</dbReference>
<reference evidence="12 13" key="1">
    <citation type="submission" date="2019-06" db="EMBL/GenBank/DDBJ databases">
        <title>Echinicola alkalisoli sp. nov. isolated from saline soil.</title>
        <authorList>
            <person name="Sun J.-Q."/>
            <person name="Xu L."/>
        </authorList>
    </citation>
    <scope>NUCLEOTIDE SEQUENCE [LARGE SCALE GENOMIC DNA]</scope>
    <source>
        <strain evidence="12 13">LN3S3</strain>
    </source>
</reference>
<feature type="active site" description="Cysteine sulfenic acid (-SOH) intermediate; for peroxidase activity" evidence="10">
    <location>
        <position position="50"/>
    </location>
</feature>
<dbReference type="GO" id="GO:0006979">
    <property type="term" value="P:response to oxidative stress"/>
    <property type="evidence" value="ECO:0007669"/>
    <property type="project" value="TreeGrafter"/>
</dbReference>
<dbReference type="GO" id="GO:0045454">
    <property type="term" value="P:cell redox homeostasis"/>
    <property type="evidence" value="ECO:0007669"/>
    <property type="project" value="TreeGrafter"/>
</dbReference>
<name>A0A514CH48_9BACT</name>
<dbReference type="Pfam" id="PF00578">
    <property type="entry name" value="AhpC-TSA"/>
    <property type="match status" value="1"/>
</dbReference>
<keyword evidence="4" id="KW-0575">Peroxidase</keyword>
<dbReference type="Pfam" id="PF10417">
    <property type="entry name" value="1-cysPrx_C"/>
    <property type="match status" value="1"/>
</dbReference>
<dbReference type="OrthoDB" id="9812811at2"/>
<keyword evidence="7" id="KW-0676">Redox-active center</keyword>
<evidence type="ECO:0000256" key="2">
    <source>
        <dbReference type="ARBA" id="ARBA00009796"/>
    </source>
</evidence>
<evidence type="ECO:0000256" key="3">
    <source>
        <dbReference type="ARBA" id="ARBA00022490"/>
    </source>
</evidence>
<dbReference type="InterPro" id="IPR000866">
    <property type="entry name" value="AhpC/TSA"/>
</dbReference>
<dbReference type="AlphaFoldDB" id="A0A514CH48"/>
<evidence type="ECO:0000256" key="6">
    <source>
        <dbReference type="ARBA" id="ARBA00023157"/>
    </source>
</evidence>
<feature type="domain" description="Thioredoxin" evidence="11">
    <location>
        <begin position="2"/>
        <end position="176"/>
    </location>
</feature>
<dbReference type="EMBL" id="CP041253">
    <property type="protein sequence ID" value="QDH79151.1"/>
    <property type="molecule type" value="Genomic_DNA"/>
</dbReference>
<gene>
    <name evidence="12" type="ORF">FKX85_08935</name>
</gene>
<organism evidence="12 13">
    <name type="scientific">Echinicola soli</name>
    <dbReference type="NCBI Taxonomy" id="2591634"/>
    <lineage>
        <taxon>Bacteria</taxon>
        <taxon>Pseudomonadati</taxon>
        <taxon>Bacteroidota</taxon>
        <taxon>Cytophagia</taxon>
        <taxon>Cytophagales</taxon>
        <taxon>Cyclobacteriaceae</taxon>
        <taxon>Echinicola</taxon>
    </lineage>
</organism>
<evidence type="ECO:0000256" key="9">
    <source>
        <dbReference type="ARBA" id="ARBA00037420"/>
    </source>
</evidence>
<dbReference type="GO" id="GO:0033554">
    <property type="term" value="P:cellular response to stress"/>
    <property type="evidence" value="ECO:0007669"/>
    <property type="project" value="TreeGrafter"/>
</dbReference>
<dbReference type="KEGG" id="echi:FKX85_08935"/>
<dbReference type="PANTHER" id="PTHR10681">
    <property type="entry name" value="THIOREDOXIN PEROXIDASE"/>
    <property type="match status" value="1"/>
</dbReference>
<dbReference type="InterPro" id="IPR036249">
    <property type="entry name" value="Thioredoxin-like_sf"/>
</dbReference>
<dbReference type="InterPro" id="IPR024706">
    <property type="entry name" value="Peroxiredoxin_AhpC-typ"/>
</dbReference>
<evidence type="ECO:0000313" key="13">
    <source>
        <dbReference type="Proteomes" id="UP000316614"/>
    </source>
</evidence>
<evidence type="ECO:0000259" key="11">
    <source>
        <dbReference type="PROSITE" id="PS51352"/>
    </source>
</evidence>
<evidence type="ECO:0000256" key="8">
    <source>
        <dbReference type="ARBA" id="ARBA00032824"/>
    </source>
</evidence>
<dbReference type="GO" id="GO:0042744">
    <property type="term" value="P:hydrogen peroxide catabolic process"/>
    <property type="evidence" value="ECO:0007669"/>
    <property type="project" value="TreeGrafter"/>
</dbReference>
<evidence type="ECO:0000256" key="5">
    <source>
        <dbReference type="ARBA" id="ARBA00023002"/>
    </source>
</evidence>
<accession>A0A514CH48</accession>
<dbReference type="PANTHER" id="PTHR10681:SF128">
    <property type="entry name" value="THIOREDOXIN-DEPENDENT PEROXIDE REDUCTASE, MITOCHONDRIAL"/>
    <property type="match status" value="1"/>
</dbReference>
<keyword evidence="13" id="KW-1185">Reference proteome</keyword>
<proteinExistence type="inferred from homology"/>
<protein>
    <recommendedName>
        <fullName evidence="8">Thioredoxin peroxidase</fullName>
    </recommendedName>
</protein>
<keyword evidence="3" id="KW-0963">Cytoplasm</keyword>
<dbReference type="Proteomes" id="UP000316614">
    <property type="component" value="Chromosome"/>
</dbReference>
<dbReference type="SUPFAM" id="SSF52833">
    <property type="entry name" value="Thioredoxin-like"/>
    <property type="match status" value="1"/>
</dbReference>
<evidence type="ECO:0000256" key="10">
    <source>
        <dbReference type="PIRSR" id="PIRSR000239-1"/>
    </source>
</evidence>
<dbReference type="Gene3D" id="3.40.30.10">
    <property type="entry name" value="Glutaredoxin"/>
    <property type="match status" value="1"/>
</dbReference>
<keyword evidence="5" id="KW-0560">Oxidoreductase</keyword>
<dbReference type="PROSITE" id="PS51352">
    <property type="entry name" value="THIOREDOXIN_2"/>
    <property type="match status" value="1"/>
</dbReference>
<dbReference type="CDD" id="cd03015">
    <property type="entry name" value="PRX_Typ2cys"/>
    <property type="match status" value="1"/>
</dbReference>
<dbReference type="PIRSF" id="PIRSF000239">
    <property type="entry name" value="AHPC"/>
    <property type="match status" value="1"/>
</dbReference>
<evidence type="ECO:0000256" key="7">
    <source>
        <dbReference type="ARBA" id="ARBA00023284"/>
    </source>
</evidence>
<sequence length="209" mass="23118">MSLVGKKAPLFSAPAVINGEEIVENFSLEQYVGKQEVIFYFYPKDFTFVCPTEILAFQEKLAEFEKRGVAVVGASCDTEETHLAWLATPKANGGIEGVTYPLVADPAKTIAHNFGVLAGEWNYNEEGELIYEGAPVAFRGSFLIDKEGVVRHETINDLPLGRNIDEMIRLVDALHHVEKHGEVCPANWEEGKEAMKATKEGVSEYLAKN</sequence>
<evidence type="ECO:0000256" key="4">
    <source>
        <dbReference type="ARBA" id="ARBA00022559"/>
    </source>
</evidence>
<dbReference type="GO" id="GO:0008379">
    <property type="term" value="F:thioredoxin peroxidase activity"/>
    <property type="evidence" value="ECO:0007669"/>
    <property type="project" value="TreeGrafter"/>
</dbReference>
<dbReference type="InterPro" id="IPR050217">
    <property type="entry name" value="Peroxiredoxin"/>
</dbReference>
<keyword evidence="6" id="KW-1015">Disulfide bond</keyword>
<evidence type="ECO:0000256" key="1">
    <source>
        <dbReference type="ARBA" id="ARBA00004496"/>
    </source>
</evidence>
<dbReference type="RefSeq" id="WP_137402241.1">
    <property type="nucleotide sequence ID" value="NZ_CP041253.1"/>
</dbReference>
<dbReference type="FunFam" id="3.40.30.10:FF:000002">
    <property type="entry name" value="Alkyl hydroperoxide reductase C"/>
    <property type="match status" value="1"/>
</dbReference>